<evidence type="ECO:0000313" key="2">
    <source>
        <dbReference type="EMBL" id="KZV49636.1"/>
    </source>
</evidence>
<evidence type="ECO:0000313" key="3">
    <source>
        <dbReference type="Proteomes" id="UP000250235"/>
    </source>
</evidence>
<dbReference type="AlphaFoldDB" id="A0A2Z7CXQ6"/>
<accession>A0A2Z7CXQ6</accession>
<organism evidence="2 3">
    <name type="scientific">Dorcoceras hygrometricum</name>
    <dbReference type="NCBI Taxonomy" id="472368"/>
    <lineage>
        <taxon>Eukaryota</taxon>
        <taxon>Viridiplantae</taxon>
        <taxon>Streptophyta</taxon>
        <taxon>Embryophyta</taxon>
        <taxon>Tracheophyta</taxon>
        <taxon>Spermatophyta</taxon>
        <taxon>Magnoliopsida</taxon>
        <taxon>eudicotyledons</taxon>
        <taxon>Gunneridae</taxon>
        <taxon>Pentapetalae</taxon>
        <taxon>asterids</taxon>
        <taxon>lamiids</taxon>
        <taxon>Lamiales</taxon>
        <taxon>Gesneriaceae</taxon>
        <taxon>Didymocarpoideae</taxon>
        <taxon>Trichosporeae</taxon>
        <taxon>Loxocarpinae</taxon>
        <taxon>Dorcoceras</taxon>
    </lineage>
</organism>
<reference evidence="2 3" key="1">
    <citation type="journal article" date="2015" name="Proc. Natl. Acad. Sci. U.S.A.">
        <title>The resurrection genome of Boea hygrometrica: A blueprint for survival of dehydration.</title>
        <authorList>
            <person name="Xiao L."/>
            <person name="Yang G."/>
            <person name="Zhang L."/>
            <person name="Yang X."/>
            <person name="Zhao S."/>
            <person name="Ji Z."/>
            <person name="Zhou Q."/>
            <person name="Hu M."/>
            <person name="Wang Y."/>
            <person name="Chen M."/>
            <person name="Xu Y."/>
            <person name="Jin H."/>
            <person name="Xiao X."/>
            <person name="Hu G."/>
            <person name="Bao F."/>
            <person name="Hu Y."/>
            <person name="Wan P."/>
            <person name="Li L."/>
            <person name="Deng X."/>
            <person name="Kuang T."/>
            <person name="Xiang C."/>
            <person name="Zhu J.K."/>
            <person name="Oliver M.J."/>
            <person name="He Y."/>
        </authorList>
    </citation>
    <scope>NUCLEOTIDE SEQUENCE [LARGE SCALE GENOMIC DNA]</scope>
    <source>
        <strain evidence="3">cv. XS01</strain>
    </source>
</reference>
<proteinExistence type="predicted"/>
<feature type="compositionally biased region" description="Polar residues" evidence="1">
    <location>
        <begin position="103"/>
        <end position="123"/>
    </location>
</feature>
<keyword evidence="3" id="KW-1185">Reference proteome</keyword>
<dbReference type="EMBL" id="KQ992999">
    <property type="protein sequence ID" value="KZV49636.1"/>
    <property type="molecule type" value="Genomic_DNA"/>
</dbReference>
<sequence length="123" mass="13257">MTRPSTNRPGPTEPTGPSEPIGRCKPYPRRHTHTHAMPPMTSRWFLPSTAQLRPPMAGDPLAGPTPSPAGLTVSATARTMSHMVQPKQETSDVRRPSRGCPTSHGSTNIEPQSLPLWTTSSPS</sequence>
<name>A0A2Z7CXQ6_9LAMI</name>
<dbReference type="Proteomes" id="UP000250235">
    <property type="component" value="Unassembled WGS sequence"/>
</dbReference>
<feature type="compositionally biased region" description="Low complexity" evidence="1">
    <location>
        <begin position="9"/>
        <end position="20"/>
    </location>
</feature>
<gene>
    <name evidence="2" type="ORF">F511_08957</name>
</gene>
<protein>
    <submittedName>
        <fullName evidence="2">Pentatricopeptide repeat-containing protein</fullName>
    </submittedName>
</protein>
<evidence type="ECO:0000256" key="1">
    <source>
        <dbReference type="SAM" id="MobiDB-lite"/>
    </source>
</evidence>
<feature type="region of interest" description="Disordered" evidence="1">
    <location>
        <begin position="1"/>
        <end position="123"/>
    </location>
</feature>